<reference evidence="2" key="1">
    <citation type="submission" date="2014-11" db="EMBL/GenBank/DDBJ databases">
        <authorList>
            <person name="Amaro Gonzalez C."/>
        </authorList>
    </citation>
    <scope>NUCLEOTIDE SEQUENCE</scope>
</reference>
<sequence length="94" mass="10385">MSNVACVLLLLEVLAHLFLGVSTSNHLPPSQSPRSVVVQLTQRFFLNVGDNSCQFSRFGCEVKLLGESDPPPNSFFSFQRRSVSVTEDKNTPSK</sequence>
<dbReference type="EMBL" id="GBXM01108461">
    <property type="protein sequence ID" value="JAH00116.1"/>
    <property type="molecule type" value="Transcribed_RNA"/>
</dbReference>
<keyword evidence="1" id="KW-0732">Signal</keyword>
<accession>A0A0E9P698</accession>
<feature type="chain" id="PRO_5002430621" description="Secreted protein" evidence="1">
    <location>
        <begin position="21"/>
        <end position="94"/>
    </location>
</feature>
<proteinExistence type="predicted"/>
<reference evidence="2" key="2">
    <citation type="journal article" date="2015" name="Fish Shellfish Immunol.">
        <title>Early steps in the European eel (Anguilla anguilla)-Vibrio vulnificus interaction in the gills: Role of the RtxA13 toxin.</title>
        <authorList>
            <person name="Callol A."/>
            <person name="Pajuelo D."/>
            <person name="Ebbesson L."/>
            <person name="Teles M."/>
            <person name="MacKenzie S."/>
            <person name="Amaro C."/>
        </authorList>
    </citation>
    <scope>NUCLEOTIDE SEQUENCE</scope>
</reference>
<name>A0A0E9P698_ANGAN</name>
<evidence type="ECO:0008006" key="3">
    <source>
        <dbReference type="Google" id="ProtNLM"/>
    </source>
</evidence>
<evidence type="ECO:0000256" key="1">
    <source>
        <dbReference type="SAM" id="SignalP"/>
    </source>
</evidence>
<feature type="signal peptide" evidence="1">
    <location>
        <begin position="1"/>
        <end position="20"/>
    </location>
</feature>
<organism evidence="2">
    <name type="scientific">Anguilla anguilla</name>
    <name type="common">European freshwater eel</name>
    <name type="synonym">Muraena anguilla</name>
    <dbReference type="NCBI Taxonomy" id="7936"/>
    <lineage>
        <taxon>Eukaryota</taxon>
        <taxon>Metazoa</taxon>
        <taxon>Chordata</taxon>
        <taxon>Craniata</taxon>
        <taxon>Vertebrata</taxon>
        <taxon>Euteleostomi</taxon>
        <taxon>Actinopterygii</taxon>
        <taxon>Neopterygii</taxon>
        <taxon>Teleostei</taxon>
        <taxon>Anguilliformes</taxon>
        <taxon>Anguillidae</taxon>
        <taxon>Anguilla</taxon>
    </lineage>
</organism>
<protein>
    <recommendedName>
        <fullName evidence="3">Secreted protein</fullName>
    </recommendedName>
</protein>
<evidence type="ECO:0000313" key="2">
    <source>
        <dbReference type="EMBL" id="JAH00116.1"/>
    </source>
</evidence>
<dbReference type="AlphaFoldDB" id="A0A0E9P698"/>